<dbReference type="PANTHER" id="PTHR36842">
    <property type="entry name" value="PROTEIN TOLB HOMOLOG"/>
    <property type="match status" value="1"/>
</dbReference>
<dbReference type="Gene3D" id="2.120.10.30">
    <property type="entry name" value="TolB, C-terminal domain"/>
    <property type="match status" value="1"/>
</dbReference>
<evidence type="ECO:0000313" key="3">
    <source>
        <dbReference type="EMBL" id="MDT7831801.1"/>
    </source>
</evidence>
<organism evidence="3 4">
    <name type="scientific">Asprobacillus argus</name>
    <dbReference type="NCBI Taxonomy" id="3076534"/>
    <lineage>
        <taxon>Bacteria</taxon>
        <taxon>Pseudomonadati</taxon>
        <taxon>Bacteroidota</taxon>
        <taxon>Flavobacteriia</taxon>
        <taxon>Flavobacteriales</taxon>
        <taxon>Flavobacteriaceae</taxon>
        <taxon>Asprobacillus</taxon>
    </lineage>
</organism>
<dbReference type="SUPFAM" id="SSF69304">
    <property type="entry name" value="Tricorn protease N-terminal domain"/>
    <property type="match status" value="1"/>
</dbReference>
<comment type="similarity">
    <text evidence="1">Belongs to the TolB family.</text>
</comment>
<dbReference type="SUPFAM" id="SSF56601">
    <property type="entry name" value="beta-lactamase/transpeptidase-like"/>
    <property type="match status" value="1"/>
</dbReference>
<evidence type="ECO:0000256" key="1">
    <source>
        <dbReference type="ARBA" id="ARBA00009820"/>
    </source>
</evidence>
<dbReference type="Pfam" id="PF00144">
    <property type="entry name" value="Beta-lactamase"/>
    <property type="match status" value="1"/>
</dbReference>
<sequence length="694" mass="78233">MIEKYIFCMIKNTLKLTKMKNKNMKYIKIVSFFLTLLTINGYCQSSKESTSYTIAFSSTESGDVGIYQRNTDGKSAIKSTNKKGGYLAWSPDGKQFAFYHKYDEKKTWSIHTMNSDGSNRKRLTHEKYKWDNSPAWSPDGTKIVFARAYKDTDNNWQHEIWIMNSDGTNQKQIEGLEGGGPYFTSDDRIIFHSQPTPSEIFITNMDGSNQIQLTHNEAEDWHPEVSPDGKQIAFMSNRDGNHEIYVMNIDGSNQKRLTNNSFDDWYPSWSPDGSQIIFSSLRNGEKSIYRMNKDGSSVRKIIPNATSPAWLKIRTQQNYIEAPEATTVEVKGSFRDIPKLKKAYIEAAPMDRKDGISVGELGVDGGNKEMILTLARRIAGNQYGIYDSFLIAHKGRLLFESYYTRGRINLAHPQASATKTYTGLLLGRAIQLGYLTMADLDKPLTSFLKDLDPSKFIENVGKTTLHQALTMTTGIRVSEENREKMRKNPERLKGQGEVQALFEYSDPITPESKLFRYSAGPALVMQVIDAVVPGTAKDFIKNEFLDKMGITNYDWPTAPSGLPQSGWRISITSRDMIKIGIMALNKGTWKGEQLIPEAFIARATSKVVSSGENAIYFGGAINVSNEGYGYLMWNAELEYENKNYFTANAQGGGGQFIILIEELDLVIVTTGHNNRYPSTLRMTAEQILPAFIKQ</sequence>
<dbReference type="InterPro" id="IPR011042">
    <property type="entry name" value="6-blade_b-propeller_TolB-like"/>
</dbReference>
<dbReference type="InterPro" id="IPR012338">
    <property type="entry name" value="Beta-lactam/transpept-like"/>
</dbReference>
<feature type="domain" description="Beta-lactamase-related" evidence="2">
    <location>
        <begin position="388"/>
        <end position="669"/>
    </location>
</feature>
<proteinExistence type="inferred from homology"/>
<reference evidence="3 4" key="1">
    <citation type="submission" date="2023-09" db="EMBL/GenBank/DDBJ databases">
        <title>Novel taxa isolated from Blanes Bay.</title>
        <authorList>
            <person name="Rey-Velasco X."/>
            <person name="Lucena T."/>
        </authorList>
    </citation>
    <scope>NUCLEOTIDE SEQUENCE [LARGE SCALE GENOMIC DNA]</scope>
    <source>
        <strain evidence="3 4">S356</strain>
    </source>
</reference>
<evidence type="ECO:0000313" key="4">
    <source>
        <dbReference type="Proteomes" id="UP001257277"/>
    </source>
</evidence>
<dbReference type="Gene3D" id="3.40.710.10">
    <property type="entry name" value="DD-peptidase/beta-lactamase superfamily"/>
    <property type="match status" value="1"/>
</dbReference>
<dbReference type="InterPro" id="IPR011659">
    <property type="entry name" value="WD40"/>
</dbReference>
<comment type="caution">
    <text evidence="3">The sequence shown here is derived from an EMBL/GenBank/DDBJ whole genome shotgun (WGS) entry which is preliminary data.</text>
</comment>
<protein>
    <submittedName>
        <fullName evidence="3">DUF5050 domain-containing protein</fullName>
    </submittedName>
</protein>
<dbReference type="RefSeq" id="WP_349241057.1">
    <property type="nucleotide sequence ID" value="NZ_JAVTTO010000002.1"/>
</dbReference>
<dbReference type="Gene3D" id="2.120.10.60">
    <property type="entry name" value="Tricorn protease N-terminal domain"/>
    <property type="match status" value="1"/>
</dbReference>
<dbReference type="Pfam" id="PF26549">
    <property type="entry name" value="Tricorn_N"/>
    <property type="match status" value="1"/>
</dbReference>
<evidence type="ECO:0000259" key="2">
    <source>
        <dbReference type="Pfam" id="PF00144"/>
    </source>
</evidence>
<dbReference type="Pfam" id="PF07676">
    <property type="entry name" value="PD40"/>
    <property type="match status" value="2"/>
</dbReference>
<dbReference type="PANTHER" id="PTHR36842:SF1">
    <property type="entry name" value="PROTEIN TOLB"/>
    <property type="match status" value="1"/>
</dbReference>
<dbReference type="EMBL" id="JAVTTO010000002">
    <property type="protein sequence ID" value="MDT7831801.1"/>
    <property type="molecule type" value="Genomic_DNA"/>
</dbReference>
<dbReference type="Proteomes" id="UP001257277">
    <property type="component" value="Unassembled WGS sequence"/>
</dbReference>
<dbReference type="InterPro" id="IPR001466">
    <property type="entry name" value="Beta-lactam-related"/>
</dbReference>
<gene>
    <name evidence="3" type="ORF">RQM59_05380</name>
</gene>
<keyword evidence="4" id="KW-1185">Reference proteome</keyword>
<name>A0ABU3LDL2_9FLAO</name>
<accession>A0ABU3LDL2</accession>